<dbReference type="InterPro" id="IPR001128">
    <property type="entry name" value="Cyt_P450"/>
</dbReference>
<evidence type="ECO:0000256" key="3">
    <source>
        <dbReference type="ARBA" id="ARBA00005179"/>
    </source>
</evidence>
<dbReference type="Pfam" id="PF00067">
    <property type="entry name" value="p450"/>
    <property type="match status" value="1"/>
</dbReference>
<keyword evidence="10" id="KW-0408">Iron</keyword>
<evidence type="ECO:0000256" key="10">
    <source>
        <dbReference type="ARBA" id="ARBA00023004"/>
    </source>
</evidence>
<comment type="cofactor">
    <cofactor evidence="1">
        <name>heme</name>
        <dbReference type="ChEBI" id="CHEBI:30413"/>
    </cofactor>
</comment>
<sequence length="372" mass="41464">MPGFLPYGEEWRAQRKLTHMVLSPAAVKQYHRMQEDIAASLAKGLLDAPEDFFTVVRMNAGKVVMAIAYGIGINIGERALEIGNKAVAPGNHLCDFLPVLKYAQSWVPLQCEAQEGKKVITAHRMQPYEHVKREAAGTALLSLMRDLMTSPPKNELVPKRRLQWIGSAMFGAGSEMTYATVLSSIMAMTLFPDKQKFAQAEIDAVIGTGRLPTIEDRDSLPYVDAVVKETMRWQPAVHMDKHTSPCAGWLNNLKVQAFRGVLPKMTSTMAIISPKIFSWFRMFVACEPNAKYDPEDFIPERFLDPTENIANPATWAFGFGSRYGPPCPIIHISRTGLSFGTCNIYPGRYLAENSIFLFIATILTVFTMSPPK</sequence>
<dbReference type="InterPro" id="IPR036396">
    <property type="entry name" value="Cyt_P450_sf"/>
</dbReference>
<evidence type="ECO:0000256" key="9">
    <source>
        <dbReference type="ARBA" id="ARBA00023002"/>
    </source>
</evidence>
<proteinExistence type="inferred from homology"/>
<organism evidence="13 14">
    <name type="scientific">Obba rivulosa</name>
    <dbReference type="NCBI Taxonomy" id="1052685"/>
    <lineage>
        <taxon>Eukaryota</taxon>
        <taxon>Fungi</taxon>
        <taxon>Dikarya</taxon>
        <taxon>Basidiomycota</taxon>
        <taxon>Agaricomycotina</taxon>
        <taxon>Agaricomycetes</taxon>
        <taxon>Polyporales</taxon>
        <taxon>Gelatoporiaceae</taxon>
        <taxon>Obba</taxon>
    </lineage>
</organism>
<gene>
    <name evidence="13" type="ORF">OBBRIDRAFT_837789</name>
</gene>
<keyword evidence="7" id="KW-0479">Metal-binding</keyword>
<keyword evidence="12" id="KW-0472">Membrane</keyword>
<reference evidence="13 14" key="1">
    <citation type="submission" date="2016-07" db="EMBL/GenBank/DDBJ databases">
        <title>Draft genome of the white-rot fungus Obba rivulosa 3A-2.</title>
        <authorList>
            <consortium name="DOE Joint Genome Institute"/>
            <person name="Miettinen O."/>
            <person name="Riley R."/>
            <person name="Acob R."/>
            <person name="Barry K."/>
            <person name="Cullen D."/>
            <person name="De Vries R."/>
            <person name="Hainaut M."/>
            <person name="Hatakka A."/>
            <person name="Henrissat B."/>
            <person name="Hilden K."/>
            <person name="Kuo R."/>
            <person name="Labutti K."/>
            <person name="Lipzen A."/>
            <person name="Makela M.R."/>
            <person name="Sandor L."/>
            <person name="Spatafora J.W."/>
            <person name="Grigoriev I.V."/>
            <person name="Hibbett D.S."/>
        </authorList>
    </citation>
    <scope>NUCLEOTIDE SEQUENCE [LARGE SCALE GENOMIC DNA]</scope>
    <source>
        <strain evidence="13 14">3A-2</strain>
    </source>
</reference>
<evidence type="ECO:0000256" key="4">
    <source>
        <dbReference type="ARBA" id="ARBA00010617"/>
    </source>
</evidence>
<dbReference type="GO" id="GO:0016705">
    <property type="term" value="F:oxidoreductase activity, acting on paired donors, with incorporation or reduction of molecular oxygen"/>
    <property type="evidence" value="ECO:0007669"/>
    <property type="project" value="InterPro"/>
</dbReference>
<keyword evidence="9" id="KW-0560">Oxidoreductase</keyword>
<evidence type="ECO:0000256" key="7">
    <source>
        <dbReference type="ARBA" id="ARBA00022723"/>
    </source>
</evidence>
<name>A0A8E2DLI9_9APHY</name>
<dbReference type="AlphaFoldDB" id="A0A8E2DLI9"/>
<evidence type="ECO:0000313" key="14">
    <source>
        <dbReference type="Proteomes" id="UP000250043"/>
    </source>
</evidence>
<evidence type="ECO:0000256" key="12">
    <source>
        <dbReference type="ARBA" id="ARBA00023136"/>
    </source>
</evidence>
<keyword evidence="5" id="KW-0349">Heme</keyword>
<comment type="subcellular location">
    <subcellularLocation>
        <location evidence="2">Membrane</location>
        <topology evidence="2">Single-pass membrane protein</topology>
    </subcellularLocation>
</comment>
<keyword evidence="6" id="KW-0812">Transmembrane</keyword>
<dbReference type="EMBL" id="KV722506">
    <property type="protein sequence ID" value="OCH86923.1"/>
    <property type="molecule type" value="Genomic_DNA"/>
</dbReference>
<dbReference type="PANTHER" id="PTHR46300">
    <property type="entry name" value="P450, PUTATIVE (EUROFUNG)-RELATED-RELATED"/>
    <property type="match status" value="1"/>
</dbReference>
<dbReference type="GO" id="GO:0005506">
    <property type="term" value="F:iron ion binding"/>
    <property type="evidence" value="ECO:0007669"/>
    <property type="project" value="InterPro"/>
</dbReference>
<evidence type="ECO:0000256" key="1">
    <source>
        <dbReference type="ARBA" id="ARBA00001971"/>
    </source>
</evidence>
<evidence type="ECO:0000256" key="5">
    <source>
        <dbReference type="ARBA" id="ARBA00022617"/>
    </source>
</evidence>
<evidence type="ECO:0000313" key="13">
    <source>
        <dbReference type="EMBL" id="OCH86923.1"/>
    </source>
</evidence>
<dbReference type="Gene3D" id="1.10.630.10">
    <property type="entry name" value="Cytochrome P450"/>
    <property type="match status" value="1"/>
</dbReference>
<comment type="pathway">
    <text evidence="3">Secondary metabolite biosynthesis.</text>
</comment>
<protein>
    <submittedName>
        <fullName evidence="13">Cytochrome P450</fullName>
    </submittedName>
</protein>
<keyword evidence="14" id="KW-1185">Reference proteome</keyword>
<dbReference type="InterPro" id="IPR050364">
    <property type="entry name" value="Cytochrome_P450_fung"/>
</dbReference>
<evidence type="ECO:0000256" key="8">
    <source>
        <dbReference type="ARBA" id="ARBA00022989"/>
    </source>
</evidence>
<dbReference type="PRINTS" id="PR00463">
    <property type="entry name" value="EP450I"/>
</dbReference>
<dbReference type="GO" id="GO:0004497">
    <property type="term" value="F:monooxygenase activity"/>
    <property type="evidence" value="ECO:0007669"/>
    <property type="project" value="UniProtKB-KW"/>
</dbReference>
<comment type="similarity">
    <text evidence="4">Belongs to the cytochrome P450 family.</text>
</comment>
<dbReference type="Proteomes" id="UP000250043">
    <property type="component" value="Unassembled WGS sequence"/>
</dbReference>
<dbReference type="OrthoDB" id="2789670at2759"/>
<dbReference type="InterPro" id="IPR002401">
    <property type="entry name" value="Cyt_P450_E_grp-I"/>
</dbReference>
<dbReference type="SUPFAM" id="SSF48264">
    <property type="entry name" value="Cytochrome P450"/>
    <property type="match status" value="1"/>
</dbReference>
<dbReference type="GO" id="GO:0016020">
    <property type="term" value="C:membrane"/>
    <property type="evidence" value="ECO:0007669"/>
    <property type="project" value="UniProtKB-SubCell"/>
</dbReference>
<dbReference type="GO" id="GO:0020037">
    <property type="term" value="F:heme binding"/>
    <property type="evidence" value="ECO:0007669"/>
    <property type="project" value="InterPro"/>
</dbReference>
<dbReference type="PANTHER" id="PTHR46300:SF7">
    <property type="entry name" value="P450, PUTATIVE (EUROFUNG)-RELATED"/>
    <property type="match status" value="1"/>
</dbReference>
<evidence type="ECO:0000256" key="11">
    <source>
        <dbReference type="ARBA" id="ARBA00023033"/>
    </source>
</evidence>
<evidence type="ECO:0000256" key="6">
    <source>
        <dbReference type="ARBA" id="ARBA00022692"/>
    </source>
</evidence>
<evidence type="ECO:0000256" key="2">
    <source>
        <dbReference type="ARBA" id="ARBA00004167"/>
    </source>
</evidence>
<accession>A0A8E2DLI9</accession>
<keyword evidence="11" id="KW-0503">Monooxygenase</keyword>
<keyword evidence="8" id="KW-1133">Transmembrane helix</keyword>